<evidence type="ECO:0000313" key="2">
    <source>
        <dbReference type="Proteomes" id="UP001157502"/>
    </source>
</evidence>
<name>A0ACC2FVL8_DALPE</name>
<dbReference type="Proteomes" id="UP001157502">
    <property type="component" value="Chromosome 21"/>
</dbReference>
<accession>A0ACC2FVL8</accession>
<keyword evidence="2" id="KW-1185">Reference proteome</keyword>
<organism evidence="1 2">
    <name type="scientific">Dallia pectoralis</name>
    <name type="common">Alaska blackfish</name>
    <dbReference type="NCBI Taxonomy" id="75939"/>
    <lineage>
        <taxon>Eukaryota</taxon>
        <taxon>Metazoa</taxon>
        <taxon>Chordata</taxon>
        <taxon>Craniata</taxon>
        <taxon>Vertebrata</taxon>
        <taxon>Euteleostomi</taxon>
        <taxon>Actinopterygii</taxon>
        <taxon>Neopterygii</taxon>
        <taxon>Teleostei</taxon>
        <taxon>Protacanthopterygii</taxon>
        <taxon>Esociformes</taxon>
        <taxon>Umbridae</taxon>
        <taxon>Dallia</taxon>
    </lineage>
</organism>
<evidence type="ECO:0000313" key="1">
    <source>
        <dbReference type="EMBL" id="KAJ7995392.1"/>
    </source>
</evidence>
<reference evidence="1" key="1">
    <citation type="submission" date="2021-05" db="EMBL/GenBank/DDBJ databases">
        <authorList>
            <person name="Pan Q."/>
            <person name="Jouanno E."/>
            <person name="Zahm M."/>
            <person name="Klopp C."/>
            <person name="Cabau C."/>
            <person name="Louis A."/>
            <person name="Berthelot C."/>
            <person name="Parey E."/>
            <person name="Roest Crollius H."/>
            <person name="Montfort J."/>
            <person name="Robinson-Rechavi M."/>
            <person name="Bouchez O."/>
            <person name="Lampietro C."/>
            <person name="Lopez Roques C."/>
            <person name="Donnadieu C."/>
            <person name="Postlethwait J."/>
            <person name="Bobe J."/>
            <person name="Dillon D."/>
            <person name="Chandos A."/>
            <person name="von Hippel F."/>
            <person name="Guiguen Y."/>
        </authorList>
    </citation>
    <scope>NUCLEOTIDE SEQUENCE</scope>
    <source>
        <strain evidence="1">YG-Jan2019</strain>
    </source>
</reference>
<dbReference type="EMBL" id="CM055748">
    <property type="protein sequence ID" value="KAJ7995392.1"/>
    <property type="molecule type" value="Genomic_DNA"/>
</dbReference>
<sequence length="81" mass="8923">MRETPPTLGRIPEHLLCQLSCSFGGDHLQPNVTSQNSRSKVLFASWDGPTLSRNSLSPGTAAFLMANPRVPLRIEEYRLAS</sequence>
<gene>
    <name evidence="1" type="ORF">DPEC_G00244090</name>
</gene>
<protein>
    <submittedName>
        <fullName evidence="1">Uncharacterized protein</fullName>
    </submittedName>
</protein>
<comment type="caution">
    <text evidence="1">The sequence shown here is derived from an EMBL/GenBank/DDBJ whole genome shotgun (WGS) entry which is preliminary data.</text>
</comment>
<proteinExistence type="predicted"/>